<keyword evidence="5 7" id="KW-0408">Iron</keyword>
<sequence length="429" mass="46578">MTTQSPSVPQAADAELPAVLGGFDLTDQAGYAAGVPYDVFARLRREAPVFYHPQGRTADGDGFWVLTRHADIARAASDPVFSAQGGGSRAGGGSHLDDLPFATLAGVLFAMMDNPRHDRVKKLLAPAVTGAVALGLSDELRSSAHHLLQSALDATGPVDFVDDVAEPFALQSIAVLLGAPRADWPQLTAWVHEVLGFIDRRTGEIDEHSRATFVEMQQYFGRMLDAKRADPADDLGTLLAVGEIEGDSTPLTAKEREANANLILITGLEQPRNTVAGGVLALAHHPEQWQKLRADRTLLTSAVEEILRWNPPNPYNRRTATQDVDLHGTLIRAGEKVTLWWPSANRDESVFAEADTFDITRDPNPHLSFGHGIHLCLGEQFARLQLRLFLTELLDTVAEIRLTGPVVHAPNNKHTVLLDMPVELVPATA</sequence>
<keyword evidence="6 7" id="KW-0503">Monooxygenase</keyword>
<dbReference type="SUPFAM" id="SSF48264">
    <property type="entry name" value="Cytochrome P450"/>
    <property type="match status" value="1"/>
</dbReference>
<dbReference type="GO" id="GO:0008395">
    <property type="term" value="F:steroid hydroxylase activity"/>
    <property type="evidence" value="ECO:0007669"/>
    <property type="project" value="TreeGrafter"/>
</dbReference>
<gene>
    <name evidence="8" type="ORF">J0695_17025</name>
</gene>
<keyword evidence="2 7" id="KW-0349">Heme</keyword>
<evidence type="ECO:0000256" key="7">
    <source>
        <dbReference type="RuleBase" id="RU000461"/>
    </source>
</evidence>
<accession>A0A939F8A7</accession>
<keyword evidence="3 7" id="KW-0479">Metal-binding</keyword>
<proteinExistence type="inferred from homology"/>
<dbReference type="GO" id="GO:0006707">
    <property type="term" value="P:cholesterol catabolic process"/>
    <property type="evidence" value="ECO:0007669"/>
    <property type="project" value="TreeGrafter"/>
</dbReference>
<evidence type="ECO:0000256" key="3">
    <source>
        <dbReference type="ARBA" id="ARBA00022723"/>
    </source>
</evidence>
<evidence type="ECO:0000313" key="8">
    <source>
        <dbReference type="EMBL" id="MBO0513489.1"/>
    </source>
</evidence>
<comment type="caution">
    <text evidence="8">The sequence shown here is derived from an EMBL/GenBank/DDBJ whole genome shotgun (WGS) entry which is preliminary data.</text>
</comment>
<dbReference type="GO" id="GO:0020037">
    <property type="term" value="F:heme binding"/>
    <property type="evidence" value="ECO:0007669"/>
    <property type="project" value="InterPro"/>
</dbReference>
<dbReference type="Pfam" id="PF00067">
    <property type="entry name" value="p450"/>
    <property type="match status" value="1"/>
</dbReference>
<evidence type="ECO:0000313" key="9">
    <source>
        <dbReference type="Proteomes" id="UP000664167"/>
    </source>
</evidence>
<dbReference type="EMBL" id="JAFLRJ010000152">
    <property type="protein sequence ID" value="MBO0513489.1"/>
    <property type="molecule type" value="Genomic_DNA"/>
</dbReference>
<evidence type="ECO:0000256" key="6">
    <source>
        <dbReference type="ARBA" id="ARBA00023033"/>
    </source>
</evidence>
<dbReference type="RefSeq" id="WP_206962910.1">
    <property type="nucleotide sequence ID" value="NZ_BAAAJJ010000009.1"/>
</dbReference>
<dbReference type="PANTHER" id="PTHR46696">
    <property type="entry name" value="P450, PUTATIVE (EUROFUNG)-RELATED"/>
    <property type="match status" value="1"/>
</dbReference>
<keyword evidence="4 7" id="KW-0560">Oxidoreductase</keyword>
<evidence type="ECO:0000256" key="1">
    <source>
        <dbReference type="ARBA" id="ARBA00010617"/>
    </source>
</evidence>
<name>A0A939F8A7_9ACTN</name>
<organism evidence="8 9">
    <name type="scientific">Streptomyces beijiangensis</name>
    <dbReference type="NCBI Taxonomy" id="163361"/>
    <lineage>
        <taxon>Bacteria</taxon>
        <taxon>Bacillati</taxon>
        <taxon>Actinomycetota</taxon>
        <taxon>Actinomycetes</taxon>
        <taxon>Kitasatosporales</taxon>
        <taxon>Streptomycetaceae</taxon>
        <taxon>Streptomyces</taxon>
    </lineage>
</organism>
<dbReference type="FunFam" id="1.10.630.10:FF:000018">
    <property type="entry name" value="Cytochrome P450 monooxygenase"/>
    <property type="match status" value="1"/>
</dbReference>
<dbReference type="CDD" id="cd11033">
    <property type="entry name" value="CYP142-like"/>
    <property type="match status" value="1"/>
</dbReference>
<dbReference type="PANTHER" id="PTHR46696:SF4">
    <property type="entry name" value="BIOTIN BIOSYNTHESIS CYTOCHROME P450"/>
    <property type="match status" value="1"/>
</dbReference>
<evidence type="ECO:0000256" key="4">
    <source>
        <dbReference type="ARBA" id="ARBA00023002"/>
    </source>
</evidence>
<dbReference type="Proteomes" id="UP000664167">
    <property type="component" value="Unassembled WGS sequence"/>
</dbReference>
<evidence type="ECO:0000256" key="5">
    <source>
        <dbReference type="ARBA" id="ARBA00023004"/>
    </source>
</evidence>
<dbReference type="GO" id="GO:0036199">
    <property type="term" value="F:cholest-4-en-3-one 26-monooxygenase activity"/>
    <property type="evidence" value="ECO:0007669"/>
    <property type="project" value="TreeGrafter"/>
</dbReference>
<dbReference type="InterPro" id="IPR002397">
    <property type="entry name" value="Cyt_P450_B"/>
</dbReference>
<evidence type="ECO:0000256" key="2">
    <source>
        <dbReference type="ARBA" id="ARBA00022617"/>
    </source>
</evidence>
<dbReference type="InterPro" id="IPR001128">
    <property type="entry name" value="Cyt_P450"/>
</dbReference>
<keyword evidence="9" id="KW-1185">Reference proteome</keyword>
<comment type="similarity">
    <text evidence="1 7">Belongs to the cytochrome P450 family.</text>
</comment>
<dbReference type="PRINTS" id="PR00359">
    <property type="entry name" value="BP450"/>
</dbReference>
<reference evidence="8" key="1">
    <citation type="submission" date="2021-03" db="EMBL/GenBank/DDBJ databases">
        <title>Streptomyces poriferae sp. nov., a novel marine sponge-derived Actinobacteria species with anti-MRSA activity.</title>
        <authorList>
            <person name="Sandoval-Powers M."/>
            <person name="Kralova S."/>
            <person name="Nguyen G.-S."/>
            <person name="Fawwal D."/>
            <person name="Degnes K."/>
            <person name="Klinkenberg G."/>
            <person name="Sletta H."/>
            <person name="Wentzel A."/>
            <person name="Liles M.R."/>
        </authorList>
    </citation>
    <scope>NUCLEOTIDE SEQUENCE</scope>
    <source>
        <strain evidence="8">DSM 41794</strain>
    </source>
</reference>
<dbReference type="PROSITE" id="PS00086">
    <property type="entry name" value="CYTOCHROME_P450"/>
    <property type="match status" value="1"/>
</dbReference>
<dbReference type="InterPro" id="IPR017972">
    <property type="entry name" value="Cyt_P450_CS"/>
</dbReference>
<dbReference type="AlphaFoldDB" id="A0A939F8A7"/>
<dbReference type="GO" id="GO:0005506">
    <property type="term" value="F:iron ion binding"/>
    <property type="evidence" value="ECO:0007669"/>
    <property type="project" value="InterPro"/>
</dbReference>
<dbReference type="InterPro" id="IPR036396">
    <property type="entry name" value="Cyt_P450_sf"/>
</dbReference>
<dbReference type="Gene3D" id="1.10.630.10">
    <property type="entry name" value="Cytochrome P450"/>
    <property type="match status" value="1"/>
</dbReference>
<protein>
    <submittedName>
        <fullName evidence="8">Cytochrome P450</fullName>
    </submittedName>
</protein>